<dbReference type="Proteomes" id="UP001524586">
    <property type="component" value="Unassembled WGS sequence"/>
</dbReference>
<dbReference type="EMBL" id="JANIBK010000011">
    <property type="protein sequence ID" value="MCQ8127598.1"/>
    <property type="molecule type" value="Genomic_DNA"/>
</dbReference>
<dbReference type="InterPro" id="IPR000014">
    <property type="entry name" value="PAS"/>
</dbReference>
<reference evidence="2 3" key="1">
    <citation type="submission" date="2022-07" db="EMBL/GenBank/DDBJ databases">
        <title>Methylomonas rivi sp. nov., Methylomonas rosea sp. nov., Methylomonas aureus sp. nov. and Methylomonas subterranea sp. nov., four novel methanotrophs isolated from a freshwater creek and the deep terrestrial subsurface.</title>
        <authorList>
            <person name="Abin C."/>
            <person name="Sankaranarayanan K."/>
            <person name="Garner C."/>
            <person name="Sindelar R."/>
            <person name="Kotary K."/>
            <person name="Garner R."/>
            <person name="Barclay S."/>
            <person name="Lawson P."/>
            <person name="Krumholz L."/>
        </authorList>
    </citation>
    <scope>NUCLEOTIDE SEQUENCE [LARGE SCALE GENOMIC DNA]</scope>
    <source>
        <strain evidence="2 3">WSC-6</strain>
    </source>
</reference>
<evidence type="ECO:0000313" key="3">
    <source>
        <dbReference type="Proteomes" id="UP001524586"/>
    </source>
</evidence>
<dbReference type="NCBIfam" id="TIGR00229">
    <property type="entry name" value="sensory_box"/>
    <property type="match status" value="1"/>
</dbReference>
<evidence type="ECO:0000256" key="1">
    <source>
        <dbReference type="SAM" id="Coils"/>
    </source>
</evidence>
<dbReference type="CDD" id="cd00130">
    <property type="entry name" value="PAS"/>
    <property type="match status" value="1"/>
</dbReference>
<comment type="caution">
    <text evidence="2">The sequence shown here is derived from an EMBL/GenBank/DDBJ whole genome shotgun (WGS) entry which is preliminary data.</text>
</comment>
<name>A0ABT1U193_9GAMM</name>
<accession>A0ABT1U193</accession>
<protein>
    <submittedName>
        <fullName evidence="2">PAS domain-containing protein</fullName>
    </submittedName>
</protein>
<evidence type="ECO:0000313" key="2">
    <source>
        <dbReference type="EMBL" id="MCQ8127598.1"/>
    </source>
</evidence>
<dbReference type="RefSeq" id="WP_256613929.1">
    <property type="nucleotide sequence ID" value="NZ_JANIBK010000011.1"/>
</dbReference>
<proteinExistence type="predicted"/>
<dbReference type="SUPFAM" id="SSF55785">
    <property type="entry name" value="PYP-like sensor domain (PAS domain)"/>
    <property type="match status" value="1"/>
</dbReference>
<keyword evidence="3" id="KW-1185">Reference proteome</keyword>
<sequence length="188" mass="21557">MSPQWNGIERRKTLRMKAEAMVSSFSPEEMKAKPAEVLVHELLVHKIELEMQNDELRNALDALQEARNRYRDLYEFAPVGYISLNREDLISALNLTGASLLGDERDKLVNQRFSKFVAPRDSDRWFRLLVDIMAAGNAEKRAFGLQIKRADGACFYAHLDCQYRATSDEPPMLQIALTDISHSWPTDN</sequence>
<dbReference type="InterPro" id="IPR035965">
    <property type="entry name" value="PAS-like_dom_sf"/>
</dbReference>
<dbReference type="Gene3D" id="3.30.450.20">
    <property type="entry name" value="PAS domain"/>
    <property type="match status" value="1"/>
</dbReference>
<organism evidence="2 3">
    <name type="scientific">Methylomonas rivi</name>
    <dbReference type="NCBI Taxonomy" id="2952226"/>
    <lineage>
        <taxon>Bacteria</taxon>
        <taxon>Pseudomonadati</taxon>
        <taxon>Pseudomonadota</taxon>
        <taxon>Gammaproteobacteria</taxon>
        <taxon>Methylococcales</taxon>
        <taxon>Methylococcaceae</taxon>
        <taxon>Methylomonas</taxon>
    </lineage>
</organism>
<keyword evidence="1" id="KW-0175">Coiled coil</keyword>
<gene>
    <name evidence="2" type="ORF">NP596_03920</name>
</gene>
<feature type="coiled-coil region" evidence="1">
    <location>
        <begin position="46"/>
        <end position="73"/>
    </location>
</feature>